<protein>
    <submittedName>
        <fullName evidence="2">Uncharacterized protein</fullName>
    </submittedName>
</protein>
<sequence length="102" mass="10862">MDFPAPVGADNKTCGAVFRAVNNSGNTAATGNDVTNGSTGLTFFAPHCSIVLIHNRVSLCLSQNGCFLRLTYPTTRAHKLSPGAPPILRLKTDAPSQRRTYT</sequence>
<name>A0A655EL35_SALET</name>
<evidence type="ECO:0000313" key="2">
    <source>
        <dbReference type="EMBL" id="CNV24108.1"/>
    </source>
</evidence>
<organism evidence="2 3">
    <name type="scientific">Salmonella enterica subsp. enterica serovar Bovismorbificans</name>
    <dbReference type="NCBI Taxonomy" id="58097"/>
    <lineage>
        <taxon>Bacteria</taxon>
        <taxon>Pseudomonadati</taxon>
        <taxon>Pseudomonadota</taxon>
        <taxon>Gammaproteobacteria</taxon>
        <taxon>Enterobacterales</taxon>
        <taxon>Enterobacteriaceae</taxon>
        <taxon>Salmonella</taxon>
    </lineage>
</organism>
<dbReference type="AlphaFoldDB" id="A0A655EL35"/>
<reference evidence="2 3" key="1">
    <citation type="submission" date="2015-03" db="EMBL/GenBank/DDBJ databases">
        <authorList>
            <consortium name="Pathogen Informatics"/>
        </authorList>
    </citation>
    <scope>NUCLEOTIDE SEQUENCE [LARGE SCALE GENOMIC DNA]</scope>
    <source>
        <strain evidence="2 3">A1104</strain>
    </source>
</reference>
<dbReference type="EMBL" id="CQPA01000074">
    <property type="protein sequence ID" value="CNV24108.1"/>
    <property type="molecule type" value="Genomic_DNA"/>
</dbReference>
<accession>A0A655EL35</accession>
<evidence type="ECO:0000313" key="3">
    <source>
        <dbReference type="Proteomes" id="UP000041314"/>
    </source>
</evidence>
<dbReference type="Proteomes" id="UP000041314">
    <property type="component" value="Unassembled WGS sequence"/>
</dbReference>
<evidence type="ECO:0000256" key="1">
    <source>
        <dbReference type="SAM" id="MobiDB-lite"/>
    </source>
</evidence>
<proteinExistence type="predicted"/>
<feature type="region of interest" description="Disordered" evidence="1">
    <location>
        <begin position="81"/>
        <end position="102"/>
    </location>
</feature>
<gene>
    <name evidence="2" type="ORF">ERS008198_04761</name>
</gene>